<protein>
    <recommendedName>
        <fullName evidence="12">Acyl-CoA dehydrogenase</fullName>
    </recommendedName>
</protein>
<organism evidence="10 11">
    <name type="scientific">Pythium insidiosum</name>
    <name type="common">Pythiosis disease agent</name>
    <dbReference type="NCBI Taxonomy" id="114742"/>
    <lineage>
        <taxon>Eukaryota</taxon>
        <taxon>Sar</taxon>
        <taxon>Stramenopiles</taxon>
        <taxon>Oomycota</taxon>
        <taxon>Peronosporomycetes</taxon>
        <taxon>Pythiales</taxon>
        <taxon>Pythiaceae</taxon>
        <taxon>Pythium</taxon>
    </lineage>
</organism>
<evidence type="ECO:0000259" key="7">
    <source>
        <dbReference type="Pfam" id="PF02770"/>
    </source>
</evidence>
<evidence type="ECO:0000256" key="1">
    <source>
        <dbReference type="ARBA" id="ARBA00001974"/>
    </source>
</evidence>
<accession>A0AAD5Q1J5</accession>
<dbReference type="Pfam" id="PF18158">
    <property type="entry name" value="AidB_N"/>
    <property type="match status" value="1"/>
</dbReference>
<feature type="domain" description="Acyl-CoA oxidase/dehydrogenase middle" evidence="7">
    <location>
        <begin position="186"/>
        <end position="290"/>
    </location>
</feature>
<reference evidence="10" key="1">
    <citation type="submission" date="2021-12" db="EMBL/GenBank/DDBJ databases">
        <title>Prjna785345.</title>
        <authorList>
            <person name="Rujirawat T."/>
            <person name="Krajaejun T."/>
        </authorList>
    </citation>
    <scope>NUCLEOTIDE SEQUENCE</scope>
    <source>
        <strain evidence="10">Pi057C3</strain>
    </source>
</reference>
<name>A0AAD5Q1J5_PYTIN</name>
<dbReference type="Pfam" id="PF02770">
    <property type="entry name" value="Acyl-CoA_dh_M"/>
    <property type="match status" value="1"/>
</dbReference>
<dbReference type="GO" id="GO:0003995">
    <property type="term" value="F:acyl-CoA dehydrogenase activity"/>
    <property type="evidence" value="ECO:0007669"/>
    <property type="project" value="InterPro"/>
</dbReference>
<feature type="domain" description="Acyl-CoA dehydrogenase/oxidase C-terminal" evidence="6">
    <location>
        <begin position="300"/>
        <end position="454"/>
    </location>
</feature>
<keyword evidence="11" id="KW-1185">Reference proteome</keyword>
<gene>
    <name evidence="10" type="ORF">P43SY_010245</name>
</gene>
<dbReference type="Proteomes" id="UP001209570">
    <property type="component" value="Unassembled WGS sequence"/>
</dbReference>
<keyword evidence="4 5" id="KW-0274">FAD</keyword>
<dbReference type="PANTHER" id="PTHR42707:SF2">
    <property type="entry name" value="ACD11 DEHYDROGENASE"/>
    <property type="match status" value="1"/>
</dbReference>
<comment type="cofactor">
    <cofactor evidence="1 5">
        <name>FAD</name>
        <dbReference type="ChEBI" id="CHEBI:57692"/>
    </cofactor>
</comment>
<evidence type="ECO:0000256" key="4">
    <source>
        <dbReference type="ARBA" id="ARBA00022827"/>
    </source>
</evidence>
<dbReference type="Pfam" id="PF00441">
    <property type="entry name" value="Acyl-CoA_dh_1"/>
    <property type="match status" value="1"/>
</dbReference>
<dbReference type="Gene3D" id="6.10.250.600">
    <property type="match status" value="1"/>
</dbReference>
<dbReference type="InterPro" id="IPR041504">
    <property type="entry name" value="AidB_N"/>
</dbReference>
<dbReference type="PROSITE" id="PS00073">
    <property type="entry name" value="ACYL_COA_DH_2"/>
    <property type="match status" value="1"/>
</dbReference>
<dbReference type="InterPro" id="IPR006089">
    <property type="entry name" value="Acyl-CoA_DH_CS"/>
</dbReference>
<dbReference type="InterPro" id="IPR009075">
    <property type="entry name" value="AcylCo_DH/oxidase_C"/>
</dbReference>
<evidence type="ECO:0000259" key="9">
    <source>
        <dbReference type="Pfam" id="PF22217"/>
    </source>
</evidence>
<proteinExistence type="inferred from homology"/>
<dbReference type="SUPFAM" id="SSF56645">
    <property type="entry name" value="Acyl-CoA dehydrogenase NM domain-like"/>
    <property type="match status" value="1"/>
</dbReference>
<dbReference type="InterPro" id="IPR009100">
    <property type="entry name" value="AcylCoA_DH/oxidase_NM_dom_sf"/>
</dbReference>
<dbReference type="Gene3D" id="2.40.110.20">
    <property type="match status" value="1"/>
</dbReference>
<evidence type="ECO:0008006" key="12">
    <source>
        <dbReference type="Google" id="ProtNLM"/>
    </source>
</evidence>
<keyword evidence="3 5" id="KW-0285">Flavoprotein</keyword>
<dbReference type="PANTHER" id="PTHR42707">
    <property type="entry name" value="ACYL-COA DEHYDROGENASE"/>
    <property type="match status" value="1"/>
</dbReference>
<sequence>MLRRGRRLPPPCRSAFIRTMSSSPMLDNYRFPVVHEGSPSRGLLAGLLHRYKAPPSVVQDIARLEAKLPQYQEWADDAERHPPQLVQYDHWCRRVDRLVLAHGWQELKKEVAREGLIHLGYHTPSKTTGRLHQFTKLYMASPYFAMVTCPVAMTDGAASLCRAHGLDEEFDKLTSTDPEDFWLSGQWMTERPGGSDVGNTETVAEPTDRDGEWRVNGFKWFSSATDADISFLLARSRIDGKLTPGSRGLSLYLARVRKEDGSLNGIAMHRLKDKFGTKSLPTAELLLSDVPARLIGEPHKGVKNISPILNITRLHAAMGVSSYVHLCLNLAKSYASQRVAFGKLLKDHVLHADTLARVETTHRGCTLLVFHLVNLLGKGEDGDAQAQKLYRFLTPLAKMYVCKTGIQDILECMEAMGGQGYMEETRMGKLLRDGLANCIWEGATNVMALDLLRVMDPVFFRDAITTILDSARGDSALTESVATVERVLAQFATTLQAIQPTSMEGHARTIGFTMSELYIAALAIEHAVLIKGNEDHEDAMRAALDWAKRLELRALEIQARL</sequence>
<dbReference type="InterPro" id="IPR006091">
    <property type="entry name" value="Acyl-CoA_Oxase/DH_mid-dom"/>
</dbReference>
<evidence type="ECO:0000259" key="6">
    <source>
        <dbReference type="Pfam" id="PF00441"/>
    </source>
</evidence>
<dbReference type="Gene3D" id="1.20.140.10">
    <property type="entry name" value="Butyryl-CoA Dehydrogenase, subunit A, domain 3"/>
    <property type="match status" value="1"/>
</dbReference>
<evidence type="ECO:0000313" key="10">
    <source>
        <dbReference type="EMBL" id="KAJ0391199.1"/>
    </source>
</evidence>
<evidence type="ECO:0000313" key="11">
    <source>
        <dbReference type="Proteomes" id="UP001209570"/>
    </source>
</evidence>
<dbReference type="InterPro" id="IPR053998">
    <property type="entry name" value="ACDH-11_C"/>
</dbReference>
<keyword evidence="5" id="KW-0560">Oxidoreductase</keyword>
<feature type="domain" description="Adaptive response protein AidB N-terminal" evidence="8">
    <location>
        <begin position="69"/>
        <end position="163"/>
    </location>
</feature>
<dbReference type="Pfam" id="PF22217">
    <property type="entry name" value="ACDH-11_C"/>
    <property type="match status" value="1"/>
</dbReference>
<feature type="domain" description="Acyl-CoA dehydrogenase 11-like C-terminal" evidence="9">
    <location>
        <begin position="459"/>
        <end position="550"/>
    </location>
</feature>
<comment type="caution">
    <text evidence="10">The sequence shown here is derived from an EMBL/GenBank/DDBJ whole genome shotgun (WGS) entry which is preliminary data.</text>
</comment>
<dbReference type="InterPro" id="IPR052904">
    <property type="entry name" value="Acyl-CoA_dehydrogenase-like"/>
</dbReference>
<evidence type="ECO:0000259" key="8">
    <source>
        <dbReference type="Pfam" id="PF18158"/>
    </source>
</evidence>
<dbReference type="EMBL" id="JAKCXM010001229">
    <property type="protein sequence ID" value="KAJ0391199.1"/>
    <property type="molecule type" value="Genomic_DNA"/>
</dbReference>
<comment type="similarity">
    <text evidence="2 5">Belongs to the acyl-CoA dehydrogenase family.</text>
</comment>
<dbReference type="InterPro" id="IPR036250">
    <property type="entry name" value="AcylCo_DH-like_C"/>
</dbReference>
<dbReference type="SUPFAM" id="SSF47203">
    <property type="entry name" value="Acyl-CoA dehydrogenase C-terminal domain-like"/>
    <property type="match status" value="1"/>
</dbReference>
<dbReference type="AlphaFoldDB" id="A0AAD5Q1J5"/>
<evidence type="ECO:0000256" key="2">
    <source>
        <dbReference type="ARBA" id="ARBA00009347"/>
    </source>
</evidence>
<evidence type="ECO:0000256" key="3">
    <source>
        <dbReference type="ARBA" id="ARBA00022630"/>
    </source>
</evidence>
<evidence type="ECO:0000256" key="5">
    <source>
        <dbReference type="RuleBase" id="RU362125"/>
    </source>
</evidence>